<evidence type="ECO:0000313" key="13">
    <source>
        <dbReference type="EMBL" id="KAH6835543.1"/>
    </source>
</evidence>
<dbReference type="PANTHER" id="PTHR33021">
    <property type="entry name" value="BLUE COPPER PROTEIN"/>
    <property type="match status" value="1"/>
</dbReference>
<dbReference type="AlphaFoldDB" id="A0AAD4JKI6"/>
<evidence type="ECO:0000256" key="11">
    <source>
        <dbReference type="SAM" id="SignalP"/>
    </source>
</evidence>
<dbReference type="InterPro" id="IPR008972">
    <property type="entry name" value="Cupredoxin"/>
</dbReference>
<comment type="similarity">
    <text evidence="9">Belongs to the early nodulin-like (ENODL) family.</text>
</comment>
<dbReference type="EMBL" id="SDAM02000034">
    <property type="protein sequence ID" value="KAH6835543.1"/>
    <property type="molecule type" value="Genomic_DNA"/>
</dbReference>
<dbReference type="Pfam" id="PF02298">
    <property type="entry name" value="Cu_bind_like"/>
    <property type="match status" value="1"/>
</dbReference>
<dbReference type="InterPro" id="IPR003245">
    <property type="entry name" value="Phytocyanin_dom"/>
</dbReference>
<dbReference type="Proteomes" id="UP001190926">
    <property type="component" value="Unassembled WGS sequence"/>
</dbReference>
<proteinExistence type="inferred from homology"/>
<accession>A0AAD4JKI6</accession>
<keyword evidence="14" id="KW-1185">Reference proteome</keyword>
<keyword evidence="5" id="KW-0472">Membrane</keyword>
<keyword evidence="7" id="KW-0325">Glycoprotein</keyword>
<dbReference type="GO" id="GO:0009055">
    <property type="term" value="F:electron transfer activity"/>
    <property type="evidence" value="ECO:0007669"/>
    <property type="project" value="InterPro"/>
</dbReference>
<feature type="region of interest" description="Disordered" evidence="10">
    <location>
        <begin position="130"/>
        <end position="276"/>
    </location>
</feature>
<keyword evidence="8" id="KW-0449">Lipoprotein</keyword>
<dbReference type="SUPFAM" id="SSF49503">
    <property type="entry name" value="Cupredoxins"/>
    <property type="match status" value="1"/>
</dbReference>
<comment type="caution">
    <text evidence="13">The sequence shown here is derived from an EMBL/GenBank/DDBJ whole genome shotgun (WGS) entry which is preliminary data.</text>
</comment>
<feature type="signal peptide" evidence="11">
    <location>
        <begin position="1"/>
        <end position="24"/>
    </location>
</feature>
<dbReference type="PROSITE" id="PS51485">
    <property type="entry name" value="PHYTOCYANIN"/>
    <property type="match status" value="1"/>
</dbReference>
<dbReference type="InterPro" id="IPR041846">
    <property type="entry name" value="ENL_dom"/>
</dbReference>
<feature type="compositionally biased region" description="Low complexity" evidence="10">
    <location>
        <begin position="179"/>
        <end position="264"/>
    </location>
</feature>
<dbReference type="InterPro" id="IPR039391">
    <property type="entry name" value="Phytocyanin-like"/>
</dbReference>
<feature type="domain" description="Phytocyanin" evidence="12">
    <location>
        <begin position="25"/>
        <end position="126"/>
    </location>
</feature>
<keyword evidence="3" id="KW-0336">GPI-anchor</keyword>
<feature type="compositionally biased region" description="Pro residues" evidence="10">
    <location>
        <begin position="130"/>
        <end position="142"/>
    </location>
</feature>
<keyword evidence="4 11" id="KW-0732">Signal</keyword>
<feature type="compositionally biased region" description="Pro residues" evidence="10">
    <location>
        <begin position="152"/>
        <end position="165"/>
    </location>
</feature>
<keyword evidence="2" id="KW-1003">Cell membrane</keyword>
<evidence type="ECO:0000256" key="9">
    <source>
        <dbReference type="ARBA" id="ARBA00035011"/>
    </source>
</evidence>
<dbReference type="PROSITE" id="PS51257">
    <property type="entry name" value="PROKAR_LIPOPROTEIN"/>
    <property type="match status" value="1"/>
</dbReference>
<evidence type="ECO:0000256" key="1">
    <source>
        <dbReference type="ARBA" id="ARBA00004609"/>
    </source>
</evidence>
<organism evidence="13 14">
    <name type="scientific">Perilla frutescens var. hirtella</name>
    <name type="common">Perilla citriodora</name>
    <name type="synonym">Perilla setoyensis</name>
    <dbReference type="NCBI Taxonomy" id="608512"/>
    <lineage>
        <taxon>Eukaryota</taxon>
        <taxon>Viridiplantae</taxon>
        <taxon>Streptophyta</taxon>
        <taxon>Embryophyta</taxon>
        <taxon>Tracheophyta</taxon>
        <taxon>Spermatophyta</taxon>
        <taxon>Magnoliopsida</taxon>
        <taxon>eudicotyledons</taxon>
        <taxon>Gunneridae</taxon>
        <taxon>Pentapetalae</taxon>
        <taxon>asterids</taxon>
        <taxon>lamiids</taxon>
        <taxon>Lamiales</taxon>
        <taxon>Lamiaceae</taxon>
        <taxon>Nepetoideae</taxon>
        <taxon>Elsholtzieae</taxon>
        <taxon>Perilla</taxon>
    </lineage>
</organism>
<evidence type="ECO:0000256" key="2">
    <source>
        <dbReference type="ARBA" id="ARBA00022475"/>
    </source>
</evidence>
<evidence type="ECO:0000256" key="6">
    <source>
        <dbReference type="ARBA" id="ARBA00023157"/>
    </source>
</evidence>
<dbReference type="GO" id="GO:0098552">
    <property type="term" value="C:side of membrane"/>
    <property type="evidence" value="ECO:0007669"/>
    <property type="project" value="UniProtKB-KW"/>
</dbReference>
<dbReference type="PANTHER" id="PTHR33021:SF185">
    <property type="entry name" value="EARLY NODULIN-LIKE PROTEIN 3-RELATED"/>
    <property type="match status" value="1"/>
</dbReference>
<feature type="chain" id="PRO_5041988875" evidence="11">
    <location>
        <begin position="25"/>
        <end position="299"/>
    </location>
</feature>
<comment type="subcellular location">
    <subcellularLocation>
        <location evidence="1">Cell membrane</location>
        <topology evidence="1">Lipid-anchor</topology>
        <topology evidence="1">GPI-anchor</topology>
    </subcellularLocation>
</comment>
<dbReference type="Gene3D" id="2.60.40.420">
    <property type="entry name" value="Cupredoxins - blue copper proteins"/>
    <property type="match status" value="1"/>
</dbReference>
<evidence type="ECO:0000256" key="8">
    <source>
        <dbReference type="ARBA" id="ARBA00023288"/>
    </source>
</evidence>
<evidence type="ECO:0000256" key="5">
    <source>
        <dbReference type="ARBA" id="ARBA00023136"/>
    </source>
</evidence>
<evidence type="ECO:0000256" key="7">
    <source>
        <dbReference type="ARBA" id="ARBA00023180"/>
    </source>
</evidence>
<dbReference type="CDD" id="cd11019">
    <property type="entry name" value="OsENODL1_like"/>
    <property type="match status" value="1"/>
</dbReference>
<evidence type="ECO:0000313" key="14">
    <source>
        <dbReference type="Proteomes" id="UP001190926"/>
    </source>
</evidence>
<dbReference type="FunFam" id="2.60.40.420:FF:000010">
    <property type="entry name" value="Early nodulin-like protein 1"/>
    <property type="match status" value="1"/>
</dbReference>
<evidence type="ECO:0000256" key="4">
    <source>
        <dbReference type="ARBA" id="ARBA00022729"/>
    </source>
</evidence>
<evidence type="ECO:0000256" key="3">
    <source>
        <dbReference type="ARBA" id="ARBA00022622"/>
    </source>
</evidence>
<reference evidence="13 14" key="1">
    <citation type="journal article" date="2021" name="Nat. Commun.">
        <title>Incipient diploidization of the medicinal plant Perilla within 10,000 years.</title>
        <authorList>
            <person name="Zhang Y."/>
            <person name="Shen Q."/>
            <person name="Leng L."/>
            <person name="Zhang D."/>
            <person name="Chen S."/>
            <person name="Shi Y."/>
            <person name="Ning Z."/>
            <person name="Chen S."/>
        </authorList>
    </citation>
    <scope>NUCLEOTIDE SEQUENCE [LARGE SCALE GENOMIC DNA]</scope>
    <source>
        <strain evidence="14">cv. PC099</strain>
    </source>
</reference>
<dbReference type="GO" id="GO:0005886">
    <property type="term" value="C:plasma membrane"/>
    <property type="evidence" value="ECO:0007669"/>
    <property type="project" value="UniProtKB-SubCell"/>
</dbReference>
<evidence type="ECO:0000256" key="10">
    <source>
        <dbReference type="SAM" id="MobiDB-lite"/>
    </source>
</evidence>
<protein>
    <submittedName>
        <fullName evidence="13">Early nodulin-like protein 1</fullName>
    </submittedName>
</protein>
<keyword evidence="6" id="KW-1015">Disulfide bond</keyword>
<gene>
    <name evidence="13" type="ORF">C2S53_017178</name>
</gene>
<evidence type="ECO:0000259" key="12">
    <source>
        <dbReference type="PROSITE" id="PS51485"/>
    </source>
</evidence>
<name>A0AAD4JKI6_PERFH</name>
<sequence>MGDHHRNFLLFLALFSCVAHSSYSYQFVVGGKNGWVVNPSENYNQWSGRMRFQVNDTLLFKYKSGTDSVLVVNKDDYDKCNTANPSLKLDDGNSIFKLDRSGPFYFISGNKPNCDQGQKLIVVVLSLRTPPSPPKVPSPTAAPPKGSSSSPPSSPGSSPPSPPSPSSGAPAPYSPISPNPSGGAPAPATSASSPSPSSETPAPAGSGPSPAGATPPEGFGPSPASDLPGSPSSSTTPGSPGSSMPGSGSPGASAPGSGTPADGGAPPPPRSLAAPPCSSSVLLVSLVLSVGWGVFVFSP</sequence>